<evidence type="ECO:0000313" key="2">
    <source>
        <dbReference type="Proteomes" id="UP000790709"/>
    </source>
</evidence>
<accession>A0ACB8AWN8</accession>
<keyword evidence="2" id="KW-1185">Reference proteome</keyword>
<gene>
    <name evidence="1" type="ORF">BV22DRAFT_1135838</name>
</gene>
<organism evidence="1 2">
    <name type="scientific">Leucogyrophana mollusca</name>
    <dbReference type="NCBI Taxonomy" id="85980"/>
    <lineage>
        <taxon>Eukaryota</taxon>
        <taxon>Fungi</taxon>
        <taxon>Dikarya</taxon>
        <taxon>Basidiomycota</taxon>
        <taxon>Agaricomycotina</taxon>
        <taxon>Agaricomycetes</taxon>
        <taxon>Agaricomycetidae</taxon>
        <taxon>Boletales</taxon>
        <taxon>Boletales incertae sedis</taxon>
        <taxon>Leucogyrophana</taxon>
    </lineage>
</organism>
<sequence>MKFLSRVARTERQEKTGKPELLAEKEFVAASEGVTLLKERSQLNSYPGHVLGLWLYSTGASRQQISVFNRFGKSVSYSTLAGSGTKPQDDRHDIGCPTAPTCH</sequence>
<dbReference type="Proteomes" id="UP000790709">
    <property type="component" value="Unassembled WGS sequence"/>
</dbReference>
<comment type="caution">
    <text evidence="1">The sequence shown here is derived from an EMBL/GenBank/DDBJ whole genome shotgun (WGS) entry which is preliminary data.</text>
</comment>
<name>A0ACB8AWN8_9AGAM</name>
<proteinExistence type="predicted"/>
<dbReference type="EMBL" id="MU267406">
    <property type="protein sequence ID" value="KAH7916963.1"/>
    <property type="molecule type" value="Genomic_DNA"/>
</dbReference>
<reference evidence="1" key="1">
    <citation type="journal article" date="2021" name="New Phytol.">
        <title>Evolutionary innovations through gain and loss of genes in the ectomycorrhizal Boletales.</title>
        <authorList>
            <person name="Wu G."/>
            <person name="Miyauchi S."/>
            <person name="Morin E."/>
            <person name="Kuo A."/>
            <person name="Drula E."/>
            <person name="Varga T."/>
            <person name="Kohler A."/>
            <person name="Feng B."/>
            <person name="Cao Y."/>
            <person name="Lipzen A."/>
            <person name="Daum C."/>
            <person name="Hundley H."/>
            <person name="Pangilinan J."/>
            <person name="Johnson J."/>
            <person name="Barry K."/>
            <person name="LaButti K."/>
            <person name="Ng V."/>
            <person name="Ahrendt S."/>
            <person name="Min B."/>
            <person name="Choi I.G."/>
            <person name="Park H."/>
            <person name="Plett J.M."/>
            <person name="Magnuson J."/>
            <person name="Spatafora J.W."/>
            <person name="Nagy L.G."/>
            <person name="Henrissat B."/>
            <person name="Grigoriev I.V."/>
            <person name="Yang Z.L."/>
            <person name="Xu J."/>
            <person name="Martin F.M."/>
        </authorList>
    </citation>
    <scope>NUCLEOTIDE SEQUENCE</scope>
    <source>
        <strain evidence="1">KUC20120723A-06</strain>
    </source>
</reference>
<protein>
    <submittedName>
        <fullName evidence="1">Uncharacterized protein</fullName>
    </submittedName>
</protein>
<evidence type="ECO:0000313" key="1">
    <source>
        <dbReference type="EMBL" id="KAH7916963.1"/>
    </source>
</evidence>